<keyword evidence="5" id="KW-0732">Signal</keyword>
<evidence type="ECO:0000256" key="6">
    <source>
        <dbReference type="ARBA" id="ARBA00022801"/>
    </source>
</evidence>
<comment type="similarity">
    <text evidence="2">Belongs to the peptidase S1 family.</text>
</comment>
<feature type="domain" description="Peptidase S1" evidence="11">
    <location>
        <begin position="25"/>
        <end position="245"/>
    </location>
</feature>
<dbReference type="FunFam" id="2.40.10.10:FF:000077">
    <property type="entry name" value="Predicted protein"/>
    <property type="match status" value="2"/>
</dbReference>
<evidence type="ECO:0000256" key="4">
    <source>
        <dbReference type="ARBA" id="ARBA00022670"/>
    </source>
</evidence>
<dbReference type="InterPro" id="IPR001314">
    <property type="entry name" value="Peptidase_S1A"/>
</dbReference>
<dbReference type="SMART" id="SM00020">
    <property type="entry name" value="Tryp_SPc"/>
    <property type="match status" value="3"/>
</dbReference>
<keyword evidence="3" id="KW-0964">Secreted</keyword>
<gene>
    <name evidence="12" type="ORF">TSIB3V08_LOCUS4310</name>
</gene>
<dbReference type="FunFam" id="2.40.10.10:FF:000047">
    <property type="entry name" value="Trypsin eta"/>
    <property type="match status" value="1"/>
</dbReference>
<dbReference type="InterPro" id="IPR018114">
    <property type="entry name" value="TRYPSIN_HIS"/>
</dbReference>
<evidence type="ECO:0000256" key="9">
    <source>
        <dbReference type="ARBA" id="ARBA00023157"/>
    </source>
</evidence>
<evidence type="ECO:0000256" key="8">
    <source>
        <dbReference type="ARBA" id="ARBA00023145"/>
    </source>
</evidence>
<dbReference type="CDD" id="cd00190">
    <property type="entry name" value="Tryp_SPc"/>
    <property type="match status" value="3"/>
</dbReference>
<evidence type="ECO:0000313" key="12">
    <source>
        <dbReference type="EMBL" id="CAD7260123.1"/>
    </source>
</evidence>
<evidence type="ECO:0000256" key="10">
    <source>
        <dbReference type="RuleBase" id="RU363034"/>
    </source>
</evidence>
<dbReference type="PANTHER" id="PTHR24252:SF7">
    <property type="entry name" value="HYALIN"/>
    <property type="match status" value="1"/>
</dbReference>
<sequence length="761" mass="81517">MSYLTDTAQALGVMKQGKRISMIKPAEVLPGLSLGYFGSHSCGASIISADWVLTAAHCVYGRSASILAVRAGSSIRNSGGTLHYFEKVIIHQDYDDDYLANDIAVIKVNTSFEFGPSVQPVALPIQNETLTPGTLVVVTGWGSTNASAEALSQSKVLRKVEVAVVDDETCHRELANYTFYPSMICAGVEQGGKDACMGDSGGPMVAEGKMYGVVSWGPEKCAEPRQPGVYTKTSVFRDWILASIGYNGSHLCGASIINDNWVVTAAHCVFGFDTQSRTVRVGTSQRGSGGTVHQVITAITHQDYNYTTLNYDIALLQVGESFESSDSVRSVDLPEQDEVVPAGTLAVVTGWGQNASDGYDSDVLQEVEVPVVSEEECQRDYLGDDAITPIMICAGYHEGGKDACQGDSGGPLAASGTLIGIVSSGEGCAEPNKPGVYTRSHCFTDSLSAGDRARNLLIGAHSLLSILVVGGRERSGRRNHQILVPGEAEVDPSKCNGQQEKVRKSDFGVANVTQHGPNEARHSIIRRSLPDGTIVGGTEASIQSYPYQLSLEKLFYHHCGASIISNDWAVTAAHCVHKVSKRLLRVRAGSSFQGDGGSIHYIDTLISHSQFDIESVDYDIALLKASSPFVFSDKIQPIRLPTQDEELIEGTMGTVTGWGVTKYGDKVASHFLLQLSLPVMNEQQCNIRYKVFGGVTPRMFCAGYSQGGGDVCQGESGGPLMADGELVGIVSWGVDCGKPEYPGVYTRVSVLRDWIQQYSGV</sequence>
<dbReference type="InterPro" id="IPR009003">
    <property type="entry name" value="Peptidase_S1_PA"/>
</dbReference>
<keyword evidence="4 10" id="KW-0645">Protease</keyword>
<evidence type="ECO:0000259" key="11">
    <source>
        <dbReference type="PROSITE" id="PS50240"/>
    </source>
</evidence>
<evidence type="ECO:0000256" key="1">
    <source>
        <dbReference type="ARBA" id="ARBA00004613"/>
    </source>
</evidence>
<dbReference type="Pfam" id="PF00089">
    <property type="entry name" value="Trypsin"/>
    <property type="match status" value="3"/>
</dbReference>
<keyword evidence="8" id="KW-0865">Zymogen</keyword>
<keyword evidence="7 10" id="KW-0720">Serine protease</keyword>
<name>A0A7R9AT63_TIMSH</name>
<dbReference type="InterPro" id="IPR043504">
    <property type="entry name" value="Peptidase_S1_PA_chymotrypsin"/>
</dbReference>
<dbReference type="PROSITE" id="PS00135">
    <property type="entry name" value="TRYPSIN_SER"/>
    <property type="match status" value="3"/>
</dbReference>
<evidence type="ECO:0000256" key="5">
    <source>
        <dbReference type="ARBA" id="ARBA00022729"/>
    </source>
</evidence>
<dbReference type="EMBL" id="OC001529">
    <property type="protein sequence ID" value="CAD7260123.1"/>
    <property type="molecule type" value="Genomic_DNA"/>
</dbReference>
<evidence type="ECO:0000256" key="7">
    <source>
        <dbReference type="ARBA" id="ARBA00022825"/>
    </source>
</evidence>
<dbReference type="PROSITE" id="PS00134">
    <property type="entry name" value="TRYPSIN_HIS"/>
    <property type="match status" value="3"/>
</dbReference>
<proteinExistence type="inferred from homology"/>
<dbReference type="PRINTS" id="PR00722">
    <property type="entry name" value="CHYMOTRYPSIN"/>
</dbReference>
<dbReference type="GO" id="GO:0005576">
    <property type="term" value="C:extracellular region"/>
    <property type="evidence" value="ECO:0007669"/>
    <property type="project" value="UniProtKB-SubCell"/>
</dbReference>
<dbReference type="SUPFAM" id="SSF50494">
    <property type="entry name" value="Trypsin-like serine proteases"/>
    <property type="match status" value="3"/>
</dbReference>
<evidence type="ECO:0000256" key="2">
    <source>
        <dbReference type="ARBA" id="ARBA00007664"/>
    </source>
</evidence>
<evidence type="ECO:0000256" key="3">
    <source>
        <dbReference type="ARBA" id="ARBA00022525"/>
    </source>
</evidence>
<dbReference type="PANTHER" id="PTHR24252">
    <property type="entry name" value="ACROSIN-RELATED"/>
    <property type="match status" value="1"/>
</dbReference>
<feature type="domain" description="Peptidase S1" evidence="11">
    <location>
        <begin position="241"/>
        <end position="445"/>
    </location>
</feature>
<dbReference type="InterPro" id="IPR001254">
    <property type="entry name" value="Trypsin_dom"/>
</dbReference>
<keyword evidence="6 10" id="KW-0378">Hydrolase</keyword>
<organism evidence="12">
    <name type="scientific">Timema shepardi</name>
    <name type="common">Walking stick</name>
    <dbReference type="NCBI Taxonomy" id="629360"/>
    <lineage>
        <taxon>Eukaryota</taxon>
        <taxon>Metazoa</taxon>
        <taxon>Ecdysozoa</taxon>
        <taxon>Arthropoda</taxon>
        <taxon>Hexapoda</taxon>
        <taxon>Insecta</taxon>
        <taxon>Pterygota</taxon>
        <taxon>Neoptera</taxon>
        <taxon>Polyneoptera</taxon>
        <taxon>Phasmatodea</taxon>
        <taxon>Timematodea</taxon>
        <taxon>Timematoidea</taxon>
        <taxon>Timematidae</taxon>
        <taxon>Timema</taxon>
    </lineage>
</organism>
<dbReference type="GO" id="GO:0016485">
    <property type="term" value="P:protein processing"/>
    <property type="evidence" value="ECO:0007669"/>
    <property type="project" value="UniProtKB-ARBA"/>
</dbReference>
<dbReference type="Gene3D" id="2.40.10.10">
    <property type="entry name" value="Trypsin-like serine proteases"/>
    <property type="match status" value="4"/>
</dbReference>
<dbReference type="PROSITE" id="PS50240">
    <property type="entry name" value="TRYPSIN_DOM"/>
    <property type="match status" value="3"/>
</dbReference>
<feature type="domain" description="Peptidase S1" evidence="11">
    <location>
        <begin position="534"/>
        <end position="760"/>
    </location>
</feature>
<dbReference type="AlphaFoldDB" id="A0A7R9AT63"/>
<accession>A0A7R9AT63</accession>
<keyword evidence="9" id="KW-1015">Disulfide bond</keyword>
<dbReference type="GO" id="GO:0004252">
    <property type="term" value="F:serine-type endopeptidase activity"/>
    <property type="evidence" value="ECO:0007669"/>
    <property type="project" value="InterPro"/>
</dbReference>
<protein>
    <recommendedName>
        <fullName evidence="11">Peptidase S1 domain-containing protein</fullName>
    </recommendedName>
</protein>
<comment type="subcellular location">
    <subcellularLocation>
        <location evidence="1">Secreted</location>
    </subcellularLocation>
</comment>
<reference evidence="12" key="1">
    <citation type="submission" date="2020-11" db="EMBL/GenBank/DDBJ databases">
        <authorList>
            <person name="Tran Van P."/>
        </authorList>
    </citation>
    <scope>NUCLEOTIDE SEQUENCE</scope>
</reference>
<dbReference type="InterPro" id="IPR033116">
    <property type="entry name" value="TRYPSIN_SER"/>
</dbReference>